<protein>
    <recommendedName>
        <fullName evidence="5">Maltase</fullName>
    </recommendedName>
</protein>
<dbReference type="OrthoDB" id="1334205at2759"/>
<dbReference type="Pfam" id="PF13802">
    <property type="entry name" value="Gal_mutarotas_2"/>
    <property type="match status" value="1"/>
</dbReference>
<reference evidence="10" key="1">
    <citation type="submission" date="2020-11" db="EMBL/GenBank/DDBJ databases">
        <authorList>
            <person name="Tran Van P."/>
        </authorList>
    </citation>
    <scope>NUCLEOTIDE SEQUENCE</scope>
</reference>
<feature type="domain" description="P-type" evidence="9">
    <location>
        <begin position="1"/>
        <end position="36"/>
    </location>
</feature>
<dbReference type="PROSITE" id="PS51448">
    <property type="entry name" value="P_TREFOIL_2"/>
    <property type="match status" value="1"/>
</dbReference>
<proteinExistence type="inferred from homology"/>
<dbReference type="InterPro" id="IPR000519">
    <property type="entry name" value="P_trefoil_dom"/>
</dbReference>
<evidence type="ECO:0000259" key="9">
    <source>
        <dbReference type="PROSITE" id="PS51448"/>
    </source>
</evidence>
<dbReference type="GO" id="GO:0016020">
    <property type="term" value="C:membrane"/>
    <property type="evidence" value="ECO:0007669"/>
    <property type="project" value="UniProtKB-SubCell"/>
</dbReference>
<sequence length="370" mass="42563">MIDDFKVDKTSCEERGCIWDSEWKGPEGLPLCYLDPKNVGYKRVGPVKTKTTGLEVELQLKETARKTLQKLKETARKTLQKVPQIESLRVDVSYLTENILRVKIVDPKAIRYEVPIQTEFPLLQQKLNYLNDDQRVYNVDINEISDDFTFTITRKSSKTKIFDTSIGGLIYGDQLLQIATRLPTKNVYGMGENTHHSLRHDFTNYKTFPLFSQDHGTGEEQVNYYGVHPFYTCLESDGKSHGILLLNSNAMDYTLLPEPGLSFRTIGGVIDMFVFLGDNPEHVVELYTSLIGRPILPPFWGLGFQLTRWGYKGTDDVRSVIDRNLKANVPLDVMYLDIDYMDQYHDFSYDKKKFAKLPELIDETKSKDNL</sequence>
<dbReference type="InterPro" id="IPR025887">
    <property type="entry name" value="Glyco_hydro_31_N_dom"/>
</dbReference>
<evidence type="ECO:0000313" key="10">
    <source>
        <dbReference type="EMBL" id="CAD7653380.1"/>
    </source>
</evidence>
<keyword evidence="4" id="KW-0325">Glycoprotein</keyword>
<gene>
    <name evidence="10" type="ORF">ONB1V03_LOCUS10034</name>
</gene>
<comment type="caution">
    <text evidence="6">Lacks conserved residue(s) required for the propagation of feature annotation.</text>
</comment>
<dbReference type="PANTHER" id="PTHR22762:SF133">
    <property type="entry name" value="P-TYPE DOMAIN-CONTAINING PROTEIN"/>
    <property type="match status" value="1"/>
</dbReference>
<comment type="subcellular location">
    <subcellularLocation>
        <location evidence="1">Membrane</location>
    </subcellularLocation>
</comment>
<evidence type="ECO:0000256" key="4">
    <source>
        <dbReference type="ARBA" id="ARBA00023180"/>
    </source>
</evidence>
<evidence type="ECO:0000256" key="1">
    <source>
        <dbReference type="ARBA" id="ARBA00004370"/>
    </source>
</evidence>
<dbReference type="InterPro" id="IPR017853">
    <property type="entry name" value="GH"/>
</dbReference>
<evidence type="ECO:0000256" key="8">
    <source>
        <dbReference type="SAM" id="Coils"/>
    </source>
</evidence>
<feature type="coiled-coil region" evidence="8">
    <location>
        <begin position="54"/>
        <end position="81"/>
    </location>
</feature>
<accession>A0A7R9QQH0</accession>
<dbReference type="Gene3D" id="2.60.40.1760">
    <property type="entry name" value="glycosyl hydrolase (family 31)"/>
    <property type="match status" value="1"/>
</dbReference>
<dbReference type="CDD" id="cd14752">
    <property type="entry name" value="GH31_N"/>
    <property type="match status" value="1"/>
</dbReference>
<dbReference type="GO" id="GO:0005975">
    <property type="term" value="P:carbohydrate metabolic process"/>
    <property type="evidence" value="ECO:0007669"/>
    <property type="project" value="InterPro"/>
</dbReference>
<evidence type="ECO:0000256" key="7">
    <source>
        <dbReference type="RuleBase" id="RU361185"/>
    </source>
</evidence>
<dbReference type="Pfam" id="PF01055">
    <property type="entry name" value="Glyco_hydro_31_2nd"/>
    <property type="match status" value="1"/>
</dbReference>
<evidence type="ECO:0000256" key="3">
    <source>
        <dbReference type="ARBA" id="ARBA00023136"/>
    </source>
</evidence>
<dbReference type="Gene3D" id="3.20.20.80">
    <property type="entry name" value="Glycosidases"/>
    <property type="match status" value="1"/>
</dbReference>
<organism evidence="10">
    <name type="scientific">Oppiella nova</name>
    <dbReference type="NCBI Taxonomy" id="334625"/>
    <lineage>
        <taxon>Eukaryota</taxon>
        <taxon>Metazoa</taxon>
        <taxon>Ecdysozoa</taxon>
        <taxon>Arthropoda</taxon>
        <taxon>Chelicerata</taxon>
        <taxon>Arachnida</taxon>
        <taxon>Acari</taxon>
        <taxon>Acariformes</taxon>
        <taxon>Sarcoptiformes</taxon>
        <taxon>Oribatida</taxon>
        <taxon>Brachypylina</taxon>
        <taxon>Oppioidea</taxon>
        <taxon>Oppiidae</taxon>
        <taxon>Oppiella</taxon>
    </lineage>
</organism>
<evidence type="ECO:0000256" key="2">
    <source>
        <dbReference type="ARBA" id="ARBA00007806"/>
    </source>
</evidence>
<dbReference type="PANTHER" id="PTHR22762">
    <property type="entry name" value="ALPHA-GLUCOSIDASE"/>
    <property type="match status" value="1"/>
</dbReference>
<comment type="similarity">
    <text evidence="2 7">Belongs to the glycosyl hydrolase 31 family.</text>
</comment>
<keyword evidence="7" id="KW-0326">Glycosidase</keyword>
<keyword evidence="11" id="KW-1185">Reference proteome</keyword>
<dbReference type="EMBL" id="OC921410">
    <property type="protein sequence ID" value="CAD7653380.1"/>
    <property type="molecule type" value="Genomic_DNA"/>
</dbReference>
<dbReference type="InterPro" id="IPR011013">
    <property type="entry name" value="Gal_mutarotase_sf_dom"/>
</dbReference>
<dbReference type="AlphaFoldDB" id="A0A7R9QQH0"/>
<dbReference type="GO" id="GO:0030246">
    <property type="term" value="F:carbohydrate binding"/>
    <property type="evidence" value="ECO:0007669"/>
    <property type="project" value="InterPro"/>
</dbReference>
<keyword evidence="3" id="KW-0472">Membrane</keyword>
<name>A0A7R9QQH0_9ACAR</name>
<evidence type="ECO:0000256" key="5">
    <source>
        <dbReference type="ARBA" id="ARBA00041343"/>
    </source>
</evidence>
<dbReference type="Proteomes" id="UP000728032">
    <property type="component" value="Unassembled WGS sequence"/>
</dbReference>
<evidence type="ECO:0000256" key="6">
    <source>
        <dbReference type="PROSITE-ProRule" id="PRU00779"/>
    </source>
</evidence>
<evidence type="ECO:0000313" key="11">
    <source>
        <dbReference type="Proteomes" id="UP000728032"/>
    </source>
</evidence>
<feature type="non-terminal residue" evidence="10">
    <location>
        <position position="370"/>
    </location>
</feature>
<dbReference type="SUPFAM" id="SSF51445">
    <property type="entry name" value="(Trans)glycosidases"/>
    <property type="match status" value="1"/>
</dbReference>
<dbReference type="GO" id="GO:0004558">
    <property type="term" value="F:alpha-1,4-glucosidase activity"/>
    <property type="evidence" value="ECO:0007669"/>
    <property type="project" value="TreeGrafter"/>
</dbReference>
<keyword evidence="8" id="KW-0175">Coiled coil</keyword>
<keyword evidence="7" id="KW-0378">Hydrolase</keyword>
<dbReference type="EMBL" id="CAJPVJ010006585">
    <property type="protein sequence ID" value="CAG2170567.1"/>
    <property type="molecule type" value="Genomic_DNA"/>
</dbReference>
<dbReference type="SUPFAM" id="SSF74650">
    <property type="entry name" value="Galactose mutarotase-like"/>
    <property type="match status" value="1"/>
</dbReference>
<dbReference type="InterPro" id="IPR000322">
    <property type="entry name" value="Glyco_hydro_31_TIM"/>
</dbReference>